<dbReference type="OrthoDB" id="5526158at2"/>
<keyword evidence="2" id="KW-1185">Reference proteome</keyword>
<reference evidence="1 2" key="1">
    <citation type="submission" date="2015-07" db="EMBL/GenBank/DDBJ databases">
        <authorList>
            <person name="Kim K.M."/>
        </authorList>
    </citation>
    <scope>NUCLEOTIDE SEQUENCE [LARGE SCALE GENOMIC DNA]</scope>
    <source>
        <strain evidence="1 2">KCTC 12363</strain>
    </source>
</reference>
<organism evidence="1 2">
    <name type="scientific">Cyclobacterium amurskyense</name>
    <dbReference type="NCBI Taxonomy" id="320787"/>
    <lineage>
        <taxon>Bacteria</taxon>
        <taxon>Pseudomonadati</taxon>
        <taxon>Bacteroidota</taxon>
        <taxon>Cytophagia</taxon>
        <taxon>Cytophagales</taxon>
        <taxon>Cyclobacteriaceae</taxon>
        <taxon>Cyclobacterium</taxon>
    </lineage>
</organism>
<dbReference type="KEGG" id="camu:CA2015_2941"/>
<dbReference type="PROSITE" id="PS51257">
    <property type="entry name" value="PROKAR_LIPOPROTEIN"/>
    <property type="match status" value="1"/>
</dbReference>
<evidence type="ECO:0000313" key="1">
    <source>
        <dbReference type="EMBL" id="AKP52346.1"/>
    </source>
</evidence>
<evidence type="ECO:0000313" key="2">
    <source>
        <dbReference type="Proteomes" id="UP000036520"/>
    </source>
</evidence>
<dbReference type="AlphaFoldDB" id="A0A0H4PD23"/>
<dbReference type="STRING" id="320787.CA2015_2941"/>
<gene>
    <name evidence="1" type="ORF">CA2015_2941</name>
</gene>
<sequence length="138" mass="15283">MKNPFTLLLIALIFIVSCVEDPLLSASDTGPLPVGSWSNVSYNETGMTLEKVNKLQDNTYGYRFLGDGTFIHRANSGFCGTPPIVTSDFEGSWTKDGDILNIQGTFWGGETVEEWQIISSDNNVLTIKVLKNELKMEE</sequence>
<accession>A0A0H4PD23</accession>
<dbReference type="EMBL" id="CP012040">
    <property type="protein sequence ID" value="AKP52346.1"/>
    <property type="molecule type" value="Genomic_DNA"/>
</dbReference>
<proteinExistence type="predicted"/>
<protein>
    <recommendedName>
        <fullName evidence="3">Lipocalin-like domain-containing protein</fullName>
    </recommendedName>
</protein>
<dbReference type="Proteomes" id="UP000036520">
    <property type="component" value="Chromosome"/>
</dbReference>
<evidence type="ECO:0008006" key="3">
    <source>
        <dbReference type="Google" id="ProtNLM"/>
    </source>
</evidence>
<name>A0A0H4PD23_9BACT</name>
<dbReference type="RefSeq" id="WP_048642577.1">
    <property type="nucleotide sequence ID" value="NZ_CP012040.1"/>
</dbReference>